<reference evidence="1 2" key="1">
    <citation type="submission" date="2016-04" db="EMBL/GenBank/DDBJ databases">
        <title>Genome sequence of Clostridium magnum DSM 2767.</title>
        <authorList>
            <person name="Poehlein A."/>
            <person name="Uhlig R."/>
            <person name="Fischer R."/>
            <person name="Bahl H."/>
            <person name="Daniel R."/>
        </authorList>
    </citation>
    <scope>NUCLEOTIDE SEQUENCE [LARGE SCALE GENOMIC DNA]</scope>
    <source>
        <strain evidence="1 2">DSM 2767</strain>
    </source>
</reference>
<gene>
    <name evidence="1" type="ORF">CLMAG_41860</name>
</gene>
<sequence length="107" mass="12140">MKTGKWILIIMVVAIVFAFGGCESKSISSVSLNPPDKINIYAVEFVYDKPQRLTISNGNKKQVQFTEIILPLSERWQNIAFVKIKDNFYTPIGLNENLDYLVKASVK</sequence>
<accession>A0A161WFI7</accession>
<evidence type="ECO:0000313" key="1">
    <source>
        <dbReference type="EMBL" id="KZL90415.1"/>
    </source>
</evidence>
<dbReference type="STRING" id="1121326.CLMAG_41860"/>
<comment type="caution">
    <text evidence="1">The sequence shown here is derived from an EMBL/GenBank/DDBJ whole genome shotgun (WGS) entry which is preliminary data.</text>
</comment>
<evidence type="ECO:0000313" key="2">
    <source>
        <dbReference type="Proteomes" id="UP000076603"/>
    </source>
</evidence>
<dbReference type="OrthoDB" id="9970559at2"/>
<keyword evidence="2" id="KW-1185">Reference proteome</keyword>
<dbReference type="Proteomes" id="UP000076603">
    <property type="component" value="Unassembled WGS sequence"/>
</dbReference>
<dbReference type="RefSeq" id="WP_066626646.1">
    <property type="nucleotide sequence ID" value="NZ_FQXL01000008.1"/>
</dbReference>
<name>A0A161WFI7_9CLOT</name>
<proteinExistence type="predicted"/>
<protein>
    <submittedName>
        <fullName evidence="1">Uncharacterized protein</fullName>
    </submittedName>
</protein>
<dbReference type="EMBL" id="LWAE01000005">
    <property type="protein sequence ID" value="KZL90415.1"/>
    <property type="molecule type" value="Genomic_DNA"/>
</dbReference>
<dbReference type="AlphaFoldDB" id="A0A161WFI7"/>
<organism evidence="1 2">
    <name type="scientific">Clostridium magnum DSM 2767</name>
    <dbReference type="NCBI Taxonomy" id="1121326"/>
    <lineage>
        <taxon>Bacteria</taxon>
        <taxon>Bacillati</taxon>
        <taxon>Bacillota</taxon>
        <taxon>Clostridia</taxon>
        <taxon>Eubacteriales</taxon>
        <taxon>Clostridiaceae</taxon>
        <taxon>Clostridium</taxon>
    </lineage>
</organism>
<dbReference type="PROSITE" id="PS51257">
    <property type="entry name" value="PROKAR_LIPOPROTEIN"/>
    <property type="match status" value="1"/>
</dbReference>
<dbReference type="PATRIC" id="fig|1121326.3.peg.4244"/>